<organism evidence="1 2">
    <name type="scientific">Caerostris extrusa</name>
    <name type="common">Bark spider</name>
    <name type="synonym">Caerostris bankana</name>
    <dbReference type="NCBI Taxonomy" id="172846"/>
    <lineage>
        <taxon>Eukaryota</taxon>
        <taxon>Metazoa</taxon>
        <taxon>Ecdysozoa</taxon>
        <taxon>Arthropoda</taxon>
        <taxon>Chelicerata</taxon>
        <taxon>Arachnida</taxon>
        <taxon>Araneae</taxon>
        <taxon>Araneomorphae</taxon>
        <taxon>Entelegynae</taxon>
        <taxon>Araneoidea</taxon>
        <taxon>Araneidae</taxon>
        <taxon>Caerostris</taxon>
    </lineage>
</organism>
<evidence type="ECO:0000313" key="2">
    <source>
        <dbReference type="Proteomes" id="UP001054945"/>
    </source>
</evidence>
<sequence length="30" mass="3316">VEADEIWSDVTGVSCRINLNLLHIYHSSSG</sequence>
<feature type="non-terminal residue" evidence="1">
    <location>
        <position position="1"/>
    </location>
</feature>
<protein>
    <submittedName>
        <fullName evidence="1">Uncharacterized protein</fullName>
    </submittedName>
</protein>
<evidence type="ECO:0000313" key="1">
    <source>
        <dbReference type="EMBL" id="GIY12413.1"/>
    </source>
</evidence>
<comment type="caution">
    <text evidence="1">The sequence shown here is derived from an EMBL/GenBank/DDBJ whole genome shotgun (WGS) entry which is preliminary data.</text>
</comment>
<reference evidence="1 2" key="1">
    <citation type="submission" date="2021-06" db="EMBL/GenBank/DDBJ databases">
        <title>Caerostris extrusa draft genome.</title>
        <authorList>
            <person name="Kono N."/>
            <person name="Arakawa K."/>
        </authorList>
    </citation>
    <scope>NUCLEOTIDE SEQUENCE [LARGE SCALE GENOMIC DNA]</scope>
</reference>
<gene>
    <name evidence="1" type="ORF">CEXT_386061</name>
</gene>
<name>A0AAV4QQS6_CAEEX</name>
<dbReference type="Proteomes" id="UP001054945">
    <property type="component" value="Unassembled WGS sequence"/>
</dbReference>
<proteinExistence type="predicted"/>
<dbReference type="AlphaFoldDB" id="A0AAV4QQS6"/>
<dbReference type="EMBL" id="BPLR01006787">
    <property type="protein sequence ID" value="GIY12413.1"/>
    <property type="molecule type" value="Genomic_DNA"/>
</dbReference>
<keyword evidence="2" id="KW-1185">Reference proteome</keyword>
<accession>A0AAV4QQS6</accession>